<name>A0A0C9TTW2_SPHS4</name>
<keyword evidence="2" id="KW-1185">Reference proteome</keyword>
<evidence type="ECO:0000313" key="2">
    <source>
        <dbReference type="Proteomes" id="UP000054279"/>
    </source>
</evidence>
<organism evidence="1 2">
    <name type="scientific">Sphaerobolus stellatus (strain SS14)</name>
    <dbReference type="NCBI Taxonomy" id="990650"/>
    <lineage>
        <taxon>Eukaryota</taxon>
        <taxon>Fungi</taxon>
        <taxon>Dikarya</taxon>
        <taxon>Basidiomycota</taxon>
        <taxon>Agaricomycotina</taxon>
        <taxon>Agaricomycetes</taxon>
        <taxon>Phallomycetidae</taxon>
        <taxon>Geastrales</taxon>
        <taxon>Sphaerobolaceae</taxon>
        <taxon>Sphaerobolus</taxon>
    </lineage>
</organism>
<dbReference type="HOGENOM" id="CLU_182453_0_0_1"/>
<accession>A0A0C9TTW2</accession>
<proteinExistence type="predicted"/>
<dbReference type="EMBL" id="KN837207">
    <property type="protein sequence ID" value="KIJ33808.1"/>
    <property type="molecule type" value="Genomic_DNA"/>
</dbReference>
<sequence length="99" mass="10928">MIFVDVSFLTIRQCMGGRVFICRDTCDELYTSKVHTKQSLSTIYGPLPYGLKLLDTRPFAGSPMTTYVNSGPGGKIALHGRLRALRNVHASCLCFTIKA</sequence>
<dbReference type="Proteomes" id="UP000054279">
    <property type="component" value="Unassembled WGS sequence"/>
</dbReference>
<reference evidence="1 2" key="1">
    <citation type="submission" date="2014-06" db="EMBL/GenBank/DDBJ databases">
        <title>Evolutionary Origins and Diversification of the Mycorrhizal Mutualists.</title>
        <authorList>
            <consortium name="DOE Joint Genome Institute"/>
            <consortium name="Mycorrhizal Genomics Consortium"/>
            <person name="Kohler A."/>
            <person name="Kuo A."/>
            <person name="Nagy L.G."/>
            <person name="Floudas D."/>
            <person name="Copeland A."/>
            <person name="Barry K.W."/>
            <person name="Cichocki N."/>
            <person name="Veneault-Fourrey C."/>
            <person name="LaButti K."/>
            <person name="Lindquist E.A."/>
            <person name="Lipzen A."/>
            <person name="Lundell T."/>
            <person name="Morin E."/>
            <person name="Murat C."/>
            <person name="Riley R."/>
            <person name="Ohm R."/>
            <person name="Sun H."/>
            <person name="Tunlid A."/>
            <person name="Henrissat B."/>
            <person name="Grigoriev I.V."/>
            <person name="Hibbett D.S."/>
            <person name="Martin F."/>
        </authorList>
    </citation>
    <scope>NUCLEOTIDE SEQUENCE [LARGE SCALE GENOMIC DNA]</scope>
    <source>
        <strain evidence="1 2">SS14</strain>
    </source>
</reference>
<evidence type="ECO:0000313" key="1">
    <source>
        <dbReference type="EMBL" id="KIJ33808.1"/>
    </source>
</evidence>
<gene>
    <name evidence="1" type="ORF">M422DRAFT_35337</name>
</gene>
<dbReference type="AlphaFoldDB" id="A0A0C9TTW2"/>
<protein>
    <submittedName>
        <fullName evidence="1">Uncharacterized protein</fullName>
    </submittedName>
</protein>